<keyword evidence="1" id="KW-1133">Transmembrane helix</keyword>
<keyword evidence="1" id="KW-0472">Membrane</keyword>
<gene>
    <name evidence="2" type="ORF">INQ84_03525</name>
</gene>
<name>A0AAQ0ELE3_9CHLA</name>
<dbReference type="Proteomes" id="UP000825134">
    <property type="component" value="Chromosome"/>
</dbReference>
<evidence type="ECO:0000256" key="1">
    <source>
        <dbReference type="SAM" id="Phobius"/>
    </source>
</evidence>
<evidence type="ECO:0000313" key="2">
    <source>
        <dbReference type="EMBL" id="QYC74165.1"/>
    </source>
</evidence>
<dbReference type="AlphaFoldDB" id="A0AAQ0ELE3"/>
<sequence length="76" mass="8571">MPPKELCDCSACVITRWASKEGPRLEDPRLLVERLFVLSELPDPGMRLLLFGGIGKGIVVVLWFFNLGSAKFKFFD</sequence>
<accession>A0AAQ0ELE3</accession>
<reference evidence="2" key="1">
    <citation type="journal article" date="2021" name="Front. Microbiol.">
        <title>Generation of Tetracycline and Rifamycin Resistant Chlamydia Suis Recombinants.</title>
        <authorList>
            <person name="Marti H."/>
            <person name="Bommana S."/>
            <person name="Read T.D."/>
            <person name="Pesch T."/>
            <person name="Prahauser B."/>
            <person name="Dean D."/>
            <person name="Borel N."/>
        </authorList>
    </citation>
    <scope>NUCLEOTIDE SEQUENCE</scope>
    <source>
        <strain evidence="2">208.1</strain>
    </source>
</reference>
<keyword evidence="1" id="KW-0812">Transmembrane</keyword>
<protein>
    <submittedName>
        <fullName evidence="2">Uncharacterized protein</fullName>
    </submittedName>
</protein>
<feature type="transmembrane region" description="Helical" evidence="1">
    <location>
        <begin position="45"/>
        <end position="65"/>
    </location>
</feature>
<evidence type="ECO:0000313" key="3">
    <source>
        <dbReference type="Proteomes" id="UP000825134"/>
    </source>
</evidence>
<proteinExistence type="predicted"/>
<dbReference type="EMBL" id="CP063185">
    <property type="protein sequence ID" value="QYC74165.1"/>
    <property type="molecule type" value="Genomic_DNA"/>
</dbReference>
<organism evidence="2 3">
    <name type="scientific">Chlamydia suis</name>
    <dbReference type="NCBI Taxonomy" id="83559"/>
    <lineage>
        <taxon>Bacteria</taxon>
        <taxon>Pseudomonadati</taxon>
        <taxon>Chlamydiota</taxon>
        <taxon>Chlamydiia</taxon>
        <taxon>Chlamydiales</taxon>
        <taxon>Chlamydiaceae</taxon>
        <taxon>Chlamydia/Chlamydophila group</taxon>
        <taxon>Chlamydia</taxon>
    </lineage>
</organism>